<organism evidence="1">
    <name type="scientific">Arundo donax</name>
    <name type="common">Giant reed</name>
    <name type="synonym">Donax arundinaceus</name>
    <dbReference type="NCBI Taxonomy" id="35708"/>
    <lineage>
        <taxon>Eukaryota</taxon>
        <taxon>Viridiplantae</taxon>
        <taxon>Streptophyta</taxon>
        <taxon>Embryophyta</taxon>
        <taxon>Tracheophyta</taxon>
        <taxon>Spermatophyta</taxon>
        <taxon>Magnoliopsida</taxon>
        <taxon>Liliopsida</taxon>
        <taxon>Poales</taxon>
        <taxon>Poaceae</taxon>
        <taxon>PACMAD clade</taxon>
        <taxon>Arundinoideae</taxon>
        <taxon>Arundineae</taxon>
        <taxon>Arundo</taxon>
    </lineage>
</organism>
<evidence type="ECO:0000313" key="1">
    <source>
        <dbReference type="EMBL" id="JAD55474.1"/>
    </source>
</evidence>
<dbReference type="AlphaFoldDB" id="A0A0A9AUP7"/>
<accession>A0A0A9AUP7</accession>
<sequence length="48" mass="5713">MIEIKRARLDLVDVTDEFFRWFQLRIPFVAQDNSFVVEDKADGDHNLC</sequence>
<protein>
    <submittedName>
        <fullName evidence="1">Uncharacterized protein</fullName>
    </submittedName>
</protein>
<dbReference type="EMBL" id="GBRH01242421">
    <property type="protein sequence ID" value="JAD55474.1"/>
    <property type="molecule type" value="Transcribed_RNA"/>
</dbReference>
<proteinExistence type="predicted"/>
<reference evidence="1" key="1">
    <citation type="submission" date="2014-09" db="EMBL/GenBank/DDBJ databases">
        <authorList>
            <person name="Magalhaes I.L.F."/>
            <person name="Oliveira U."/>
            <person name="Santos F.R."/>
            <person name="Vidigal T.H.D.A."/>
            <person name="Brescovit A.D."/>
            <person name="Santos A.J."/>
        </authorList>
    </citation>
    <scope>NUCLEOTIDE SEQUENCE</scope>
    <source>
        <tissue evidence="1">Shoot tissue taken approximately 20 cm above the soil surface</tissue>
    </source>
</reference>
<name>A0A0A9AUP7_ARUDO</name>
<reference evidence="1" key="2">
    <citation type="journal article" date="2015" name="Data Brief">
        <title>Shoot transcriptome of the giant reed, Arundo donax.</title>
        <authorList>
            <person name="Barrero R.A."/>
            <person name="Guerrero F.D."/>
            <person name="Moolhuijzen P."/>
            <person name="Goolsby J.A."/>
            <person name="Tidwell J."/>
            <person name="Bellgard S.E."/>
            <person name="Bellgard M.I."/>
        </authorList>
    </citation>
    <scope>NUCLEOTIDE SEQUENCE</scope>
    <source>
        <tissue evidence="1">Shoot tissue taken approximately 20 cm above the soil surface</tissue>
    </source>
</reference>